<protein>
    <submittedName>
        <fullName evidence="2">Uncharacterized protein</fullName>
    </submittedName>
</protein>
<dbReference type="SUPFAM" id="SSF103515">
    <property type="entry name" value="Autotransporter"/>
    <property type="match status" value="1"/>
</dbReference>
<evidence type="ECO:0000313" key="3">
    <source>
        <dbReference type="Proteomes" id="UP000192708"/>
    </source>
</evidence>
<dbReference type="EMBL" id="FWXJ01000015">
    <property type="protein sequence ID" value="SMC75322.1"/>
    <property type="molecule type" value="Genomic_DNA"/>
</dbReference>
<dbReference type="Proteomes" id="UP000192708">
    <property type="component" value="Unassembled WGS sequence"/>
</dbReference>
<accession>A0A1W2BRU2</accession>
<evidence type="ECO:0000256" key="1">
    <source>
        <dbReference type="SAM" id="SignalP"/>
    </source>
</evidence>
<dbReference type="InterPro" id="IPR036709">
    <property type="entry name" value="Autotransporte_beta_dom_sf"/>
</dbReference>
<dbReference type="OrthoDB" id="9181850at2"/>
<keyword evidence="1" id="KW-0732">Signal</keyword>
<dbReference type="RefSeq" id="WP_084285276.1">
    <property type="nucleotide sequence ID" value="NZ_FWXJ01000015.1"/>
</dbReference>
<evidence type="ECO:0000313" key="2">
    <source>
        <dbReference type="EMBL" id="SMC75322.1"/>
    </source>
</evidence>
<name>A0A1W2BRU2_9BURK</name>
<feature type="chain" id="PRO_5013003782" evidence="1">
    <location>
        <begin position="24"/>
        <end position="173"/>
    </location>
</feature>
<dbReference type="AlphaFoldDB" id="A0A1W2BRU2"/>
<organism evidence="2 3">
    <name type="scientific">Polynucleobacter kasalickyi</name>
    <dbReference type="NCBI Taxonomy" id="1938817"/>
    <lineage>
        <taxon>Bacteria</taxon>
        <taxon>Pseudomonadati</taxon>
        <taxon>Pseudomonadota</taxon>
        <taxon>Betaproteobacteria</taxon>
        <taxon>Burkholderiales</taxon>
        <taxon>Burkholderiaceae</taxon>
        <taxon>Polynucleobacter</taxon>
    </lineage>
</organism>
<proteinExistence type="predicted"/>
<reference evidence="2 3" key="1">
    <citation type="submission" date="2017-04" db="EMBL/GenBank/DDBJ databases">
        <authorList>
            <person name="Afonso C.L."/>
            <person name="Miller P.J."/>
            <person name="Scott M.A."/>
            <person name="Spackman E."/>
            <person name="Goraichik I."/>
            <person name="Dimitrov K.M."/>
            <person name="Suarez D.L."/>
            <person name="Swayne D.E."/>
        </authorList>
    </citation>
    <scope>NUCLEOTIDE SEQUENCE [LARGE SCALE GENOMIC DNA]</scope>
    <source>
        <strain evidence="2 3">VK13</strain>
    </source>
</reference>
<gene>
    <name evidence="2" type="ORF">SAMN06296008_1156</name>
</gene>
<keyword evidence="3" id="KW-1185">Reference proteome</keyword>
<sequence>MKKYLLMMSLATLGAMVTQSAVAIPPPSCTDTYSSSSRTDNRIYAGLSWQLNGSNGFVPDIIFGARSLNVNSDNAVSGADFNIRLLIKKDVSLDSVKLSYVGGSRNLLGNAGLGYSFTNTGIFATAAAQSAFSRLGADYQFGSERFTPYLEGNTLYSPNEEPSRVTAMCSTPI</sequence>
<feature type="signal peptide" evidence="1">
    <location>
        <begin position="1"/>
        <end position="23"/>
    </location>
</feature>